<evidence type="ECO:0000256" key="5">
    <source>
        <dbReference type="SAM" id="MobiDB-lite"/>
    </source>
</evidence>
<keyword evidence="2" id="KW-0677">Repeat</keyword>
<dbReference type="SMART" id="SM00191">
    <property type="entry name" value="Int_alpha"/>
    <property type="match status" value="6"/>
</dbReference>
<evidence type="ECO:0000256" key="1">
    <source>
        <dbReference type="ARBA" id="ARBA00022729"/>
    </source>
</evidence>
<evidence type="ECO:0000313" key="8">
    <source>
        <dbReference type="Proteomes" id="UP001501095"/>
    </source>
</evidence>
<accession>A0ABN3NUD4</accession>
<proteinExistence type="predicted"/>
<sequence length="497" mass="49422">MGGRRTATAVVLAVLAGGLLVPALAGGAVAATDERAAVSGRFGDFNGDGHTDLAASAPDATVDGLAGAGAVTVAYGSPAGAGATQAERVTYTQNSKGVGGRAEAGDHFGFSVAIADFDGDGYADLATGTPGEDVGDDPDAGVVQILWGSPAGLSGSARLADPTAPDQDAHGRTLAAGDFDGDGRADLAAGNTSAQAWLYAGGITTEGADSGRHPLGNLNSWGGEVVALTAGDVDGDGADDLLFNHSQLYRSGGDASTLGLGPTPLQVGGRGGYSSVFGDFDHDGYGDLVLGREGGNGGEITYVPGRPVSDTDPTWTVDDVGRYTLTQDDFDTPGDGDLYDRYGEGLAAGDLDGDGYDDLAVGDPQEDTDGDTVADAGHVTVMYGGSIGLTTTDRQVFDQGSEGVPGDNEAGDGFGSRLLIADLDGDGRADLTAAALGEDGGSGALTTLRGTDSTVTTDGARSLTAASFLLSPDGQPHLGSSLQGHPPITPRPLPDVG</sequence>
<comment type="caution">
    <text evidence="7">The sequence shown here is derived from an EMBL/GenBank/DDBJ whole genome shotgun (WGS) entry which is preliminary data.</text>
</comment>
<feature type="region of interest" description="Disordered" evidence="5">
    <location>
        <begin position="471"/>
        <end position="497"/>
    </location>
</feature>
<name>A0ABN3NUD4_9ACTN</name>
<dbReference type="InterPro" id="IPR013519">
    <property type="entry name" value="Int_alpha_beta-p"/>
</dbReference>
<feature type="compositionally biased region" description="Pro residues" evidence="5">
    <location>
        <begin position="487"/>
        <end position="497"/>
    </location>
</feature>
<feature type="signal peptide" evidence="6">
    <location>
        <begin position="1"/>
        <end position="30"/>
    </location>
</feature>
<dbReference type="InterPro" id="IPR013517">
    <property type="entry name" value="FG-GAP"/>
</dbReference>
<evidence type="ECO:0000313" key="7">
    <source>
        <dbReference type="EMBL" id="GAA2534501.1"/>
    </source>
</evidence>
<dbReference type="EMBL" id="BAAATM010000010">
    <property type="protein sequence ID" value="GAA2534501.1"/>
    <property type="molecule type" value="Genomic_DNA"/>
</dbReference>
<dbReference type="Pfam" id="PF01839">
    <property type="entry name" value="FG-GAP"/>
    <property type="match status" value="5"/>
</dbReference>
<dbReference type="Proteomes" id="UP001501095">
    <property type="component" value="Unassembled WGS sequence"/>
</dbReference>
<reference evidence="7 8" key="1">
    <citation type="journal article" date="2019" name="Int. J. Syst. Evol. Microbiol.">
        <title>The Global Catalogue of Microorganisms (GCM) 10K type strain sequencing project: providing services to taxonomists for standard genome sequencing and annotation.</title>
        <authorList>
            <consortium name="The Broad Institute Genomics Platform"/>
            <consortium name="The Broad Institute Genome Sequencing Center for Infectious Disease"/>
            <person name="Wu L."/>
            <person name="Ma J."/>
        </authorList>
    </citation>
    <scope>NUCLEOTIDE SEQUENCE [LARGE SCALE GENOMIC DNA]</scope>
    <source>
        <strain evidence="7 8">JCM 6924</strain>
    </source>
</reference>
<dbReference type="PROSITE" id="PS51470">
    <property type="entry name" value="FG_GAP"/>
    <property type="match status" value="2"/>
</dbReference>
<dbReference type="SUPFAM" id="SSF69318">
    <property type="entry name" value="Integrin alpha N-terminal domain"/>
    <property type="match status" value="1"/>
</dbReference>
<keyword evidence="3" id="KW-0378">Hydrolase</keyword>
<evidence type="ECO:0000256" key="4">
    <source>
        <dbReference type="ARBA" id="ARBA00023180"/>
    </source>
</evidence>
<evidence type="ECO:0000256" key="3">
    <source>
        <dbReference type="ARBA" id="ARBA00022801"/>
    </source>
</evidence>
<dbReference type="InterPro" id="IPR028994">
    <property type="entry name" value="Integrin_alpha_N"/>
</dbReference>
<feature type="chain" id="PRO_5045825354" evidence="6">
    <location>
        <begin position="31"/>
        <end position="497"/>
    </location>
</feature>
<keyword evidence="8" id="KW-1185">Reference proteome</keyword>
<dbReference type="PANTHER" id="PTHR23221:SF7">
    <property type="entry name" value="PHOSPHATIDYLINOSITOL-GLYCAN-SPECIFIC PHOSPHOLIPASE D"/>
    <property type="match status" value="1"/>
</dbReference>
<gene>
    <name evidence="7" type="ORF">GCM10010423_33600</name>
</gene>
<evidence type="ECO:0000256" key="2">
    <source>
        <dbReference type="ARBA" id="ARBA00022737"/>
    </source>
</evidence>
<organism evidence="7 8">
    <name type="scientific">Streptomyces levis</name>
    <dbReference type="NCBI Taxonomy" id="285566"/>
    <lineage>
        <taxon>Bacteria</taxon>
        <taxon>Bacillati</taxon>
        <taxon>Actinomycetota</taxon>
        <taxon>Actinomycetes</taxon>
        <taxon>Kitasatosporales</taxon>
        <taxon>Streptomycetaceae</taxon>
        <taxon>Streptomyces</taxon>
    </lineage>
</organism>
<evidence type="ECO:0000256" key="6">
    <source>
        <dbReference type="SAM" id="SignalP"/>
    </source>
</evidence>
<dbReference type="PANTHER" id="PTHR23221">
    <property type="entry name" value="GLYCOSYLPHOSPHATIDYLINOSITOL PHOSPHOLIPASE D"/>
    <property type="match status" value="1"/>
</dbReference>
<keyword evidence="1 6" id="KW-0732">Signal</keyword>
<protein>
    <submittedName>
        <fullName evidence="7">FG-GAP repeat protein</fullName>
    </submittedName>
</protein>
<keyword evidence="4" id="KW-0325">Glycoprotein</keyword>
<dbReference type="Gene3D" id="2.130.10.130">
    <property type="entry name" value="Integrin alpha, N-terminal"/>
    <property type="match status" value="2"/>
</dbReference>